<dbReference type="InterPro" id="IPR037401">
    <property type="entry name" value="SnoaL-like"/>
</dbReference>
<evidence type="ECO:0000313" key="1">
    <source>
        <dbReference type="EMBL" id="MVA54536.1"/>
    </source>
</evidence>
<dbReference type="SUPFAM" id="SSF54427">
    <property type="entry name" value="NTF2-like"/>
    <property type="match status" value="1"/>
</dbReference>
<reference evidence="1 2" key="1">
    <citation type="submission" date="2019-12" db="EMBL/GenBank/DDBJ databases">
        <title>Whole-genome sequencing of Allorhizobium vitis.</title>
        <authorList>
            <person name="Gan H.M."/>
            <person name="Szegedi E."/>
            <person name="Burr T."/>
            <person name="Savka M.A."/>
        </authorList>
    </citation>
    <scope>NUCLEOTIDE SEQUENCE [LARGE SCALE GENOMIC DNA]</scope>
    <source>
        <strain evidence="1 2">CG415</strain>
    </source>
</reference>
<accession>A0A1S2DJ53</accession>
<name>A0A1S2DJ53_AGRVI</name>
<dbReference type="Pfam" id="PF12680">
    <property type="entry name" value="SnoaL_2"/>
    <property type="match status" value="1"/>
</dbReference>
<dbReference type="InterPro" id="IPR032710">
    <property type="entry name" value="NTF2-like_dom_sf"/>
</dbReference>
<dbReference type="EMBL" id="WPHU01000001">
    <property type="protein sequence ID" value="MVA54536.1"/>
    <property type="molecule type" value="Genomic_DNA"/>
</dbReference>
<gene>
    <name evidence="1" type="ORF">GOZ88_00245</name>
</gene>
<sequence length="136" mass="15023">MSEDRAAANKRLVLDFFRCVFEARNPDAARDFVTEDYIQHTDQLPSGLAALEAFVRTIFPDGPVPTPPQLQHPPEFIIAEGDMVVLSAVMPQPDPDHPGQMCLRYVFNAFRISDGKLAEHWGSAGKVYRPGEGAGL</sequence>
<proteinExistence type="predicted"/>
<dbReference type="Gene3D" id="3.10.450.50">
    <property type="match status" value="1"/>
</dbReference>
<comment type="caution">
    <text evidence="1">The sequence shown here is derived from an EMBL/GenBank/DDBJ whole genome shotgun (WGS) entry which is preliminary data.</text>
</comment>
<protein>
    <submittedName>
        <fullName evidence="1">Uncharacterized protein</fullName>
    </submittedName>
</protein>
<dbReference type="Proteomes" id="UP000440716">
    <property type="component" value="Unassembled WGS sequence"/>
</dbReference>
<organism evidence="1 2">
    <name type="scientific">Agrobacterium vitis</name>
    <name type="common">Rhizobium vitis</name>
    <dbReference type="NCBI Taxonomy" id="373"/>
    <lineage>
        <taxon>Bacteria</taxon>
        <taxon>Pseudomonadati</taxon>
        <taxon>Pseudomonadota</taxon>
        <taxon>Alphaproteobacteria</taxon>
        <taxon>Hyphomicrobiales</taxon>
        <taxon>Rhizobiaceae</taxon>
        <taxon>Rhizobium/Agrobacterium group</taxon>
        <taxon>Agrobacterium</taxon>
    </lineage>
</organism>
<dbReference type="RefSeq" id="WP_070149202.1">
    <property type="nucleotide sequence ID" value="NZ_JABAEH010000070.1"/>
</dbReference>
<evidence type="ECO:0000313" key="2">
    <source>
        <dbReference type="Proteomes" id="UP000440716"/>
    </source>
</evidence>
<dbReference type="AlphaFoldDB" id="A0A1S2DJ53"/>